<reference evidence="21" key="1">
    <citation type="submission" date="2020-10" db="EMBL/GenBank/DDBJ databases">
        <authorList>
            <person name="Kikuchi T."/>
        </authorList>
    </citation>
    <scope>NUCLEOTIDE SEQUENCE</scope>
    <source>
        <strain evidence="21">NKZ352</strain>
    </source>
</reference>
<evidence type="ECO:0000256" key="18">
    <source>
        <dbReference type="ARBA" id="ARBA00082489"/>
    </source>
</evidence>
<dbReference type="GO" id="GO:0042048">
    <property type="term" value="P:olfactory behavior"/>
    <property type="evidence" value="ECO:0007669"/>
    <property type="project" value="TreeGrafter"/>
</dbReference>
<keyword evidence="6" id="KW-0552">Olfaction</keyword>
<evidence type="ECO:0000256" key="16">
    <source>
        <dbReference type="ARBA" id="ARBA00067967"/>
    </source>
</evidence>
<dbReference type="Pfam" id="PF10326">
    <property type="entry name" value="7TM_GPCR_Str"/>
    <property type="match status" value="2"/>
</dbReference>
<feature type="domain" description="G-protein coupled receptors family 1 profile" evidence="20">
    <location>
        <begin position="402"/>
        <end position="681"/>
    </location>
</feature>
<dbReference type="InterPro" id="IPR019428">
    <property type="entry name" value="7TM_GPCR_serpentine_rcpt_Str"/>
</dbReference>
<feature type="transmembrane region" description="Helical" evidence="19">
    <location>
        <begin position="512"/>
        <end position="533"/>
    </location>
</feature>
<feature type="transmembrane region" description="Helical" evidence="19">
    <location>
        <begin position="467"/>
        <end position="492"/>
    </location>
</feature>
<feature type="transmembrane region" description="Helical" evidence="19">
    <location>
        <begin position="252"/>
        <end position="280"/>
    </location>
</feature>
<keyword evidence="22" id="KW-1185">Reference proteome</keyword>
<feature type="transmembrane region" description="Helical" evidence="19">
    <location>
        <begin position="587"/>
        <end position="606"/>
    </location>
</feature>
<organism evidence="21 22">
    <name type="scientific">Caenorhabditis auriculariae</name>
    <dbReference type="NCBI Taxonomy" id="2777116"/>
    <lineage>
        <taxon>Eukaryota</taxon>
        <taxon>Metazoa</taxon>
        <taxon>Ecdysozoa</taxon>
        <taxon>Nematoda</taxon>
        <taxon>Chromadorea</taxon>
        <taxon>Rhabditida</taxon>
        <taxon>Rhabditina</taxon>
        <taxon>Rhabditomorpha</taxon>
        <taxon>Rhabditoidea</taxon>
        <taxon>Rhabditidae</taxon>
        <taxon>Peloderinae</taxon>
        <taxon>Caenorhabditis</taxon>
    </lineage>
</organism>
<evidence type="ECO:0000313" key="22">
    <source>
        <dbReference type="Proteomes" id="UP000835052"/>
    </source>
</evidence>
<sequence>MPTNVGVVHSIMLVAHVAEYLSFALSVVINGLLIYLIKTKSRKEMGSYKYLMMSFALFGIFYSTIDVLVQPLIHVYASTFSAIMILSTFGFNKNSAAVIISCFNMALTLLAVHFVYRYFAVCWPLRLRYFKGFRTFPCWAFVVMVLGLAWGLTTYFVANESPDKDEFLAEEFLKNYDLRIEEIYYVGSFYFTYDEDGYRRYKLSACLGMLNYTFLMSVSSSIVFYCGVKTYLNMRKEQDNKTKKMRNLQAQLFKVLVLQTVTPVVLMYIPCGFVFAAPLFEMEVGAYANFVPIFLALYPVIDPLYVIYFIRDHRESVKKWFNFFSKIPTSRPTYESRMTLIEKFSLQEASQGAHFSSIKNFIHCEKTLEGNLGESKMRRLPRSAEMAHGAEYVGFCLGVVINSTLIFLIKTKSRKELGVYRYLMMSFAFCGIGYSTVDLITQPLIQTHGTTFTVLTVLSTFDISKRVGALVVALYCAFFEVTLALLGVHFVYRYFAICRPNLLRLFEGFNKAIWVAVVLGFGLDWFLTTYFLVPETEMANRYLANAIMENYGLRMDEIAYIGPLYFITDSSGEKHFNLISCLGMANFLFMVFFSFGTVFFCGISTYRKMQQQLSIVTQRTRILQKQLFLTLIVQTIVPIFFMYIPIFFLFLSPLFELEIGANANFVSISLALYPVLDPLVAIYFISDYREAVKNFFKKCLPKKHSSGLVSTGLVLNAISSTS</sequence>
<proteinExistence type="inferred from homology"/>
<evidence type="ECO:0000256" key="2">
    <source>
        <dbReference type="ARBA" id="ARBA00022475"/>
    </source>
</evidence>
<dbReference type="FunFam" id="1.20.1070.10:FF:000128">
    <property type="entry name" value="Seven TM Receptor"/>
    <property type="match status" value="2"/>
</dbReference>
<keyword evidence="7 19" id="KW-1133">Transmembrane helix</keyword>
<evidence type="ECO:0000256" key="12">
    <source>
        <dbReference type="ARBA" id="ARBA00023273"/>
    </source>
</evidence>
<evidence type="ECO:0000256" key="4">
    <source>
        <dbReference type="ARBA" id="ARBA00022606"/>
    </source>
</evidence>
<dbReference type="GO" id="GO:0060170">
    <property type="term" value="C:ciliary membrane"/>
    <property type="evidence" value="ECO:0007669"/>
    <property type="project" value="UniProtKB-SubCell"/>
</dbReference>
<dbReference type="AlphaFoldDB" id="A0A8S1H1V3"/>
<evidence type="ECO:0000256" key="13">
    <source>
        <dbReference type="ARBA" id="ARBA00054965"/>
    </source>
</evidence>
<evidence type="ECO:0000313" key="21">
    <source>
        <dbReference type="EMBL" id="CAD6190266.1"/>
    </source>
</evidence>
<feature type="transmembrane region" description="Helical" evidence="19">
    <location>
        <begin position="20"/>
        <end position="38"/>
    </location>
</feature>
<dbReference type="SUPFAM" id="SSF81321">
    <property type="entry name" value="Family A G protein-coupled receptor-like"/>
    <property type="match status" value="2"/>
</dbReference>
<feature type="transmembrane region" description="Helical" evidence="19">
    <location>
        <begin position="419"/>
        <end position="437"/>
    </location>
</feature>
<comment type="caution">
    <text evidence="21">The sequence shown here is derived from an EMBL/GenBank/DDBJ whole genome shotgun (WGS) entry which is preliminary data.</text>
</comment>
<feature type="transmembrane region" description="Helical" evidence="19">
    <location>
        <begin position="663"/>
        <end position="685"/>
    </location>
</feature>
<keyword evidence="11" id="KW-0325">Glycoprotein</keyword>
<evidence type="ECO:0000259" key="20">
    <source>
        <dbReference type="PROSITE" id="PS50262"/>
    </source>
</evidence>
<keyword evidence="10" id="KW-0675">Receptor</keyword>
<keyword evidence="5 19" id="KW-0812">Transmembrane</keyword>
<evidence type="ECO:0000256" key="3">
    <source>
        <dbReference type="ARBA" id="ARBA00022500"/>
    </source>
</evidence>
<dbReference type="PANTHER" id="PTHR22943">
    <property type="entry name" value="7-TRANSMEMBRANE DOMAIN RECEPTOR C.ELEGANS"/>
    <property type="match status" value="1"/>
</dbReference>
<dbReference type="EMBL" id="CAJGYM010000015">
    <property type="protein sequence ID" value="CAD6190266.1"/>
    <property type="molecule type" value="Genomic_DNA"/>
</dbReference>
<keyword evidence="3" id="KW-0145">Chemotaxis</keyword>
<evidence type="ECO:0000256" key="10">
    <source>
        <dbReference type="ARBA" id="ARBA00023170"/>
    </source>
</evidence>
<feature type="transmembrane region" description="Helical" evidence="19">
    <location>
        <begin position="96"/>
        <end position="116"/>
    </location>
</feature>
<feature type="transmembrane region" description="Helical" evidence="19">
    <location>
        <begin position="50"/>
        <end position="76"/>
    </location>
</feature>
<keyword evidence="4" id="KW-0716">Sensory transduction</keyword>
<keyword evidence="8" id="KW-0969">Cilium</keyword>
<comment type="function">
    <text evidence="13">An odorant receptor which affects chemotaxis to the volatile odorant diacetyl. Specifies AWA neuronal cell fate via the odr-7 pathway.</text>
</comment>
<name>A0A8S1H1V3_9PELO</name>
<evidence type="ECO:0000256" key="6">
    <source>
        <dbReference type="ARBA" id="ARBA00022725"/>
    </source>
</evidence>
<evidence type="ECO:0000256" key="14">
    <source>
        <dbReference type="ARBA" id="ARBA00061678"/>
    </source>
</evidence>
<feature type="transmembrane region" description="Helical" evidence="19">
    <location>
        <begin position="209"/>
        <end position="232"/>
    </location>
</feature>
<evidence type="ECO:0000256" key="17">
    <source>
        <dbReference type="ARBA" id="ARBA00078653"/>
    </source>
</evidence>
<feature type="transmembrane region" description="Helical" evidence="19">
    <location>
        <begin position="627"/>
        <end position="651"/>
    </location>
</feature>
<comment type="similarity">
    <text evidence="14">Belongs to the nematode receptor-like protein str family.</text>
</comment>
<gene>
    <name evidence="21" type="ORF">CAUJ_LOCUS6185</name>
</gene>
<evidence type="ECO:0000256" key="19">
    <source>
        <dbReference type="SAM" id="Phobius"/>
    </source>
</evidence>
<dbReference type="InterPro" id="IPR017452">
    <property type="entry name" value="GPCR_Rhodpsn_7TM"/>
</dbReference>
<keyword evidence="2" id="KW-1003">Cell membrane</keyword>
<evidence type="ECO:0000256" key="15">
    <source>
        <dbReference type="ARBA" id="ARBA00064300"/>
    </source>
</evidence>
<accession>A0A8S1H1V3</accession>
<evidence type="ECO:0000256" key="1">
    <source>
        <dbReference type="ARBA" id="ARBA00004272"/>
    </source>
</evidence>
<dbReference type="Gene3D" id="1.20.1070.10">
    <property type="entry name" value="Rhodopsin 7-helix transmembrane proteins"/>
    <property type="match status" value="2"/>
</dbReference>
<dbReference type="GO" id="GO:0038022">
    <property type="term" value="F:G protein-coupled olfactory receptor activity"/>
    <property type="evidence" value="ECO:0007669"/>
    <property type="project" value="TreeGrafter"/>
</dbReference>
<evidence type="ECO:0000256" key="5">
    <source>
        <dbReference type="ARBA" id="ARBA00022692"/>
    </source>
</evidence>
<dbReference type="GO" id="GO:0006935">
    <property type="term" value="P:chemotaxis"/>
    <property type="evidence" value="ECO:0007669"/>
    <property type="project" value="UniProtKB-KW"/>
</dbReference>
<evidence type="ECO:0000256" key="7">
    <source>
        <dbReference type="ARBA" id="ARBA00022989"/>
    </source>
</evidence>
<dbReference type="Proteomes" id="UP000835052">
    <property type="component" value="Unassembled WGS sequence"/>
</dbReference>
<evidence type="ECO:0000256" key="11">
    <source>
        <dbReference type="ARBA" id="ARBA00023180"/>
    </source>
</evidence>
<protein>
    <recommendedName>
        <fullName evidence="16">Serpentine receptor class r-10</fullName>
    </recommendedName>
    <alternativeName>
        <fullName evidence="17">Odorant response abnormal protein 10</fullName>
    </alternativeName>
    <alternativeName>
        <fullName evidence="18">Olfactory receptor 10</fullName>
    </alternativeName>
</protein>
<keyword evidence="9 19" id="KW-0472">Membrane</keyword>
<feature type="transmembrane region" description="Helical" evidence="19">
    <location>
        <begin position="286"/>
        <end position="310"/>
    </location>
</feature>
<comment type="subcellular location">
    <subcellularLocation>
        <location evidence="1">Cell projection</location>
        <location evidence="1">Cilium membrane</location>
        <topology evidence="1">Multi-pass membrane protein</topology>
    </subcellularLocation>
</comment>
<evidence type="ECO:0000256" key="9">
    <source>
        <dbReference type="ARBA" id="ARBA00023136"/>
    </source>
</evidence>
<dbReference type="OrthoDB" id="5780350at2759"/>
<keyword evidence="12" id="KW-0966">Cell projection</keyword>
<feature type="transmembrane region" description="Helical" evidence="19">
    <location>
        <begin position="136"/>
        <end position="158"/>
    </location>
</feature>
<comment type="subunit">
    <text evidence="15">Interacts with odr-4.</text>
</comment>
<evidence type="ECO:0000256" key="8">
    <source>
        <dbReference type="ARBA" id="ARBA00023069"/>
    </source>
</evidence>
<dbReference type="PROSITE" id="PS50262">
    <property type="entry name" value="G_PROTEIN_RECEP_F1_2"/>
    <property type="match status" value="1"/>
</dbReference>
<dbReference type="PANTHER" id="PTHR22943:SF248">
    <property type="entry name" value="SEVEN TM RECEPTOR"/>
    <property type="match status" value="1"/>
</dbReference>